<gene>
    <name evidence="2" type="ORF">GPM918_LOCUS44466</name>
    <name evidence="3" type="ORF">SRO942_LOCUS46330</name>
</gene>
<keyword evidence="4" id="KW-1185">Reference proteome</keyword>
<dbReference type="OrthoDB" id="10015353at2759"/>
<dbReference type="Proteomes" id="UP000681722">
    <property type="component" value="Unassembled WGS sequence"/>
</dbReference>
<feature type="region of interest" description="Disordered" evidence="1">
    <location>
        <begin position="1"/>
        <end position="20"/>
    </location>
</feature>
<evidence type="ECO:0000313" key="3">
    <source>
        <dbReference type="EMBL" id="CAF4534483.1"/>
    </source>
</evidence>
<feature type="compositionally biased region" description="Basic and acidic residues" evidence="1">
    <location>
        <begin position="11"/>
        <end position="20"/>
    </location>
</feature>
<protein>
    <submittedName>
        <fullName evidence="2">Uncharacterized protein</fullName>
    </submittedName>
</protein>
<evidence type="ECO:0000256" key="1">
    <source>
        <dbReference type="SAM" id="MobiDB-lite"/>
    </source>
</evidence>
<proteinExistence type="predicted"/>
<feature type="compositionally biased region" description="Polar residues" evidence="1">
    <location>
        <begin position="1"/>
        <end position="10"/>
    </location>
</feature>
<evidence type="ECO:0000313" key="2">
    <source>
        <dbReference type="EMBL" id="CAF1632957.1"/>
    </source>
</evidence>
<name>A0A816D5X9_9BILA</name>
<dbReference type="EMBL" id="CAJOBC010112293">
    <property type="protein sequence ID" value="CAF4534483.1"/>
    <property type="molecule type" value="Genomic_DNA"/>
</dbReference>
<accession>A0A816D5X9</accession>
<dbReference type="EMBL" id="CAJNOQ010044281">
    <property type="protein sequence ID" value="CAF1632957.1"/>
    <property type="molecule type" value="Genomic_DNA"/>
</dbReference>
<evidence type="ECO:0000313" key="4">
    <source>
        <dbReference type="Proteomes" id="UP000663829"/>
    </source>
</evidence>
<organism evidence="2 4">
    <name type="scientific">Didymodactylos carnosus</name>
    <dbReference type="NCBI Taxonomy" id="1234261"/>
    <lineage>
        <taxon>Eukaryota</taxon>
        <taxon>Metazoa</taxon>
        <taxon>Spiralia</taxon>
        <taxon>Gnathifera</taxon>
        <taxon>Rotifera</taxon>
        <taxon>Eurotatoria</taxon>
        <taxon>Bdelloidea</taxon>
        <taxon>Philodinida</taxon>
        <taxon>Philodinidae</taxon>
        <taxon>Didymodactylos</taxon>
    </lineage>
</organism>
<dbReference type="Proteomes" id="UP000663829">
    <property type="component" value="Unassembled WGS sequence"/>
</dbReference>
<reference evidence="2" key="1">
    <citation type="submission" date="2021-02" db="EMBL/GenBank/DDBJ databases">
        <authorList>
            <person name="Nowell W R."/>
        </authorList>
    </citation>
    <scope>NUCLEOTIDE SEQUENCE</scope>
</reference>
<comment type="caution">
    <text evidence="2">The sequence shown here is derived from an EMBL/GenBank/DDBJ whole genome shotgun (WGS) entry which is preliminary data.</text>
</comment>
<dbReference type="AlphaFoldDB" id="A0A816D5X9"/>
<sequence length="296" mass="35556">MKGNDQLSSSEKCREMANGEDMKQRLERALKNPSFKKGRFDVNHVRFRQIGTSTEHILIDNGPKLLLFHKTGSNKVEIEWNRERNGFIKDIVWCCYLNKFIILGVNILFTFDCTQFNIEQIQNQDFSYLNFIGVQNENLLLNFSNKRIEHWQMNMDLKLKFIQRWSHLKLGYDMNESLLRLNIAGDQLAINIKNNQKQFVIDVYDDIYKMNRLYRVNDEKYNLRLLSSIYDNQWLSINDATKQLYHIENNRLVEIKYNREIVYYIHQILFLDKKDFLMFTYESTTTVQLLLYKLDI</sequence>